<keyword evidence="6 10" id="KW-0133">Cell shape</keyword>
<dbReference type="GO" id="GO:0005524">
    <property type="term" value="F:ATP binding"/>
    <property type="evidence" value="ECO:0007669"/>
    <property type="project" value="UniProtKB-UniRule"/>
</dbReference>
<evidence type="ECO:0000256" key="6">
    <source>
        <dbReference type="ARBA" id="ARBA00022960"/>
    </source>
</evidence>
<feature type="domain" description="Mur ligase N-terminal catalytic" evidence="12">
    <location>
        <begin position="14"/>
        <end position="63"/>
    </location>
</feature>
<protein>
    <recommendedName>
        <fullName evidence="10 11">UDP-N-acetylmuramoyl-tripeptide--D-alanyl-D-alanine ligase</fullName>
        <ecNumber evidence="10 11">6.3.2.10</ecNumber>
    </recommendedName>
    <alternativeName>
        <fullName evidence="10">D-alanyl-D-alanine-adding enzyme</fullName>
    </alternativeName>
</protein>
<keyword evidence="4 10" id="KW-0547">Nucleotide-binding</keyword>
<dbReference type="SUPFAM" id="SSF53244">
    <property type="entry name" value="MurD-like peptide ligases, peptide-binding domain"/>
    <property type="match status" value="1"/>
</dbReference>
<dbReference type="RefSeq" id="WP_073193569.1">
    <property type="nucleotide sequence ID" value="NZ_FQTW01000010.1"/>
</dbReference>
<dbReference type="PANTHER" id="PTHR43024">
    <property type="entry name" value="UDP-N-ACETYLMURAMOYL-TRIPEPTIDE--D-ALANYL-D-ALANINE LIGASE"/>
    <property type="match status" value="1"/>
</dbReference>
<dbReference type="Gene3D" id="3.40.1190.10">
    <property type="entry name" value="Mur-like, catalytic domain"/>
    <property type="match status" value="1"/>
</dbReference>
<dbReference type="GO" id="GO:0047480">
    <property type="term" value="F:UDP-N-acetylmuramoyl-tripeptide-D-alanyl-D-alanine ligase activity"/>
    <property type="evidence" value="ECO:0007669"/>
    <property type="project" value="UniProtKB-UniRule"/>
</dbReference>
<dbReference type="Proteomes" id="UP000184462">
    <property type="component" value="Unassembled WGS sequence"/>
</dbReference>
<comment type="pathway">
    <text evidence="10 11">Cell wall biogenesis; peptidoglycan biosynthesis.</text>
</comment>
<dbReference type="AlphaFoldDB" id="A0A1M4XR66"/>
<keyword evidence="1 10" id="KW-0963">Cytoplasm</keyword>
<dbReference type="GO" id="GO:0008766">
    <property type="term" value="F:UDP-N-acetylmuramoylalanyl-D-glutamyl-2,6-diaminopimelate-D-alanyl-D-alanine ligase activity"/>
    <property type="evidence" value="ECO:0007669"/>
    <property type="project" value="RHEA"/>
</dbReference>
<evidence type="ECO:0000256" key="10">
    <source>
        <dbReference type="HAMAP-Rule" id="MF_02019"/>
    </source>
</evidence>
<dbReference type="HAMAP" id="MF_02019">
    <property type="entry name" value="MurF"/>
    <property type="match status" value="1"/>
</dbReference>
<dbReference type="InterPro" id="IPR051046">
    <property type="entry name" value="MurCDEF_CellWall_CoF430Synth"/>
</dbReference>
<keyword evidence="5 10" id="KW-0067">ATP-binding</keyword>
<feature type="domain" description="Mur ligase central" evidence="14">
    <location>
        <begin position="94"/>
        <end position="273"/>
    </location>
</feature>
<feature type="binding site" evidence="10">
    <location>
        <begin position="96"/>
        <end position="102"/>
    </location>
    <ligand>
        <name>ATP</name>
        <dbReference type="ChEBI" id="CHEBI:30616"/>
    </ligand>
</feature>
<dbReference type="GO" id="GO:0071555">
    <property type="term" value="P:cell wall organization"/>
    <property type="evidence" value="ECO:0007669"/>
    <property type="project" value="UniProtKB-KW"/>
</dbReference>
<feature type="domain" description="Mur ligase C-terminal" evidence="13">
    <location>
        <begin position="296"/>
        <end position="414"/>
    </location>
</feature>
<comment type="function">
    <text evidence="10 11">Involved in cell wall formation. Catalyzes the final step in the synthesis of UDP-N-acetylmuramoyl-pentapeptide, the precursor of murein.</text>
</comment>
<dbReference type="OrthoDB" id="9801978at2"/>
<keyword evidence="3 10" id="KW-0132">Cell division</keyword>
<keyword evidence="7 10" id="KW-0573">Peptidoglycan synthesis</keyword>
<keyword evidence="8 10" id="KW-0131">Cell cycle</keyword>
<evidence type="ECO:0000256" key="5">
    <source>
        <dbReference type="ARBA" id="ARBA00022840"/>
    </source>
</evidence>
<dbReference type="InterPro" id="IPR036615">
    <property type="entry name" value="Mur_ligase_C_dom_sf"/>
</dbReference>
<evidence type="ECO:0000259" key="14">
    <source>
        <dbReference type="Pfam" id="PF08245"/>
    </source>
</evidence>
<evidence type="ECO:0000256" key="2">
    <source>
        <dbReference type="ARBA" id="ARBA00022598"/>
    </source>
</evidence>
<dbReference type="NCBIfam" id="TIGR01143">
    <property type="entry name" value="murF"/>
    <property type="match status" value="1"/>
</dbReference>
<dbReference type="Gene3D" id="3.40.1390.10">
    <property type="entry name" value="MurE/MurF, N-terminal domain"/>
    <property type="match status" value="1"/>
</dbReference>
<evidence type="ECO:0000313" key="15">
    <source>
        <dbReference type="EMBL" id="SHE95948.1"/>
    </source>
</evidence>
<evidence type="ECO:0000256" key="9">
    <source>
        <dbReference type="ARBA" id="ARBA00023316"/>
    </source>
</evidence>
<comment type="subcellular location">
    <subcellularLocation>
        <location evidence="10 11">Cytoplasm</location>
    </subcellularLocation>
</comment>
<dbReference type="InterPro" id="IPR036565">
    <property type="entry name" value="Mur-like_cat_sf"/>
</dbReference>
<evidence type="ECO:0000256" key="4">
    <source>
        <dbReference type="ARBA" id="ARBA00022741"/>
    </source>
</evidence>
<dbReference type="InterPro" id="IPR013221">
    <property type="entry name" value="Mur_ligase_cen"/>
</dbReference>
<gene>
    <name evidence="10" type="primary">murF</name>
    <name evidence="15" type="ORF">SAMN05444278_11020</name>
</gene>
<dbReference type="UniPathway" id="UPA00219"/>
<evidence type="ECO:0000256" key="11">
    <source>
        <dbReference type="RuleBase" id="RU004136"/>
    </source>
</evidence>
<evidence type="ECO:0000256" key="7">
    <source>
        <dbReference type="ARBA" id="ARBA00022984"/>
    </source>
</evidence>
<reference evidence="15 16" key="1">
    <citation type="submission" date="2016-11" db="EMBL/GenBank/DDBJ databases">
        <authorList>
            <person name="Jaros S."/>
            <person name="Januszkiewicz K."/>
            <person name="Wedrychowicz H."/>
        </authorList>
    </citation>
    <scope>NUCLEOTIDE SEQUENCE [LARGE SCALE GENOMIC DNA]</scope>
    <source>
        <strain evidence="15 16">DSM 25661</strain>
    </source>
</reference>
<dbReference type="InterPro" id="IPR035911">
    <property type="entry name" value="MurE/MurF_N"/>
</dbReference>
<dbReference type="GO" id="GO:0005737">
    <property type="term" value="C:cytoplasm"/>
    <property type="evidence" value="ECO:0007669"/>
    <property type="project" value="UniProtKB-SubCell"/>
</dbReference>
<keyword evidence="2 10" id="KW-0436">Ligase</keyword>
<dbReference type="SUPFAM" id="SSF63418">
    <property type="entry name" value="MurE/MurF N-terminal domain"/>
    <property type="match status" value="1"/>
</dbReference>
<keyword evidence="9 10" id="KW-0961">Cell wall biogenesis/degradation</keyword>
<evidence type="ECO:0000256" key="3">
    <source>
        <dbReference type="ARBA" id="ARBA00022618"/>
    </source>
</evidence>
<proteinExistence type="inferred from homology"/>
<evidence type="ECO:0000259" key="12">
    <source>
        <dbReference type="Pfam" id="PF01225"/>
    </source>
</evidence>
<dbReference type="Gene3D" id="3.90.190.20">
    <property type="entry name" value="Mur ligase, C-terminal domain"/>
    <property type="match status" value="1"/>
</dbReference>
<dbReference type="PANTHER" id="PTHR43024:SF1">
    <property type="entry name" value="UDP-N-ACETYLMURAMOYL-TRIPEPTIDE--D-ALANYL-D-ALANINE LIGASE"/>
    <property type="match status" value="1"/>
</dbReference>
<dbReference type="InterPro" id="IPR004101">
    <property type="entry name" value="Mur_ligase_C"/>
</dbReference>
<dbReference type="SUPFAM" id="SSF53623">
    <property type="entry name" value="MurD-like peptide ligases, catalytic domain"/>
    <property type="match status" value="1"/>
</dbReference>
<dbReference type="EMBL" id="FQTW01000010">
    <property type="protein sequence ID" value="SHE95948.1"/>
    <property type="molecule type" value="Genomic_DNA"/>
</dbReference>
<organism evidence="15 16">
    <name type="scientific">Psychroflexus salarius</name>
    <dbReference type="NCBI Taxonomy" id="1155689"/>
    <lineage>
        <taxon>Bacteria</taxon>
        <taxon>Pseudomonadati</taxon>
        <taxon>Bacteroidota</taxon>
        <taxon>Flavobacteriia</taxon>
        <taxon>Flavobacteriales</taxon>
        <taxon>Flavobacteriaceae</taxon>
        <taxon>Psychroflexus</taxon>
    </lineage>
</organism>
<dbReference type="InterPro" id="IPR000713">
    <property type="entry name" value="Mur_ligase_N"/>
</dbReference>
<name>A0A1M4XR66_9FLAO</name>
<evidence type="ECO:0000256" key="8">
    <source>
        <dbReference type="ARBA" id="ARBA00023306"/>
    </source>
</evidence>
<evidence type="ECO:0000256" key="1">
    <source>
        <dbReference type="ARBA" id="ARBA00022490"/>
    </source>
</evidence>
<evidence type="ECO:0000313" key="16">
    <source>
        <dbReference type="Proteomes" id="UP000184462"/>
    </source>
</evidence>
<dbReference type="Pfam" id="PF08245">
    <property type="entry name" value="Mur_ligase_M"/>
    <property type="match status" value="1"/>
</dbReference>
<dbReference type="STRING" id="1155689.SAMN05444278_11020"/>
<accession>A0A1M4XR66</accession>
<comment type="similarity">
    <text evidence="10">Belongs to the MurCDEF family. MurF subfamily.</text>
</comment>
<dbReference type="InterPro" id="IPR005863">
    <property type="entry name" value="UDP-N-AcMur_synth"/>
</dbReference>
<dbReference type="EC" id="6.3.2.10" evidence="10 11"/>
<sequence>MDIKQLHQLYLQSSGISTDTRTLKKNQIYFALKGENFDGNTYAKKAIENGALKAVIDAENYYQNNCVLVENTLSTLQRLANYHRRYLNLPIIAITGSNGKTTTKKLVLEVLSQKFKVAGTKGNLNNHIGVPLTLLSFDSSIEIGVVEMGANHQKEIEALCKIAEPSYGYITNFGKAHLEGFGGVEGVIKGKSELYEFLIEANRKIFINNDDEIQINKTLDAKTYSIGQSKLSHCVVSFLEAKPYVKIEVDGVKIQSQLLGEYNFKNISAAVGIGKYFSVPIKKIQFAIENFQPEAMRSELITRKSYQIILDAYNANPTSMKLAIENLNRFDSKKKVAILGDMFEIGESSFKEHQQLLAYAQSLQLNEILLLGKEFKKASAEFKNIRHFDRVESLIKHLKQIDLTDSSILIKGSRGMKLEVITNEI</sequence>
<dbReference type="GO" id="GO:0051301">
    <property type="term" value="P:cell division"/>
    <property type="evidence" value="ECO:0007669"/>
    <property type="project" value="UniProtKB-KW"/>
</dbReference>
<evidence type="ECO:0000259" key="13">
    <source>
        <dbReference type="Pfam" id="PF02875"/>
    </source>
</evidence>
<keyword evidence="16" id="KW-1185">Reference proteome</keyword>
<dbReference type="GO" id="GO:0009252">
    <property type="term" value="P:peptidoglycan biosynthetic process"/>
    <property type="evidence" value="ECO:0007669"/>
    <property type="project" value="UniProtKB-UniRule"/>
</dbReference>
<dbReference type="Pfam" id="PF01225">
    <property type="entry name" value="Mur_ligase"/>
    <property type="match status" value="1"/>
</dbReference>
<comment type="catalytic activity">
    <reaction evidence="10 11">
        <text>D-alanyl-D-alanine + UDP-N-acetyl-alpha-D-muramoyl-L-alanyl-gamma-D-glutamyl-meso-2,6-diaminopimelate + ATP = UDP-N-acetyl-alpha-D-muramoyl-L-alanyl-gamma-D-glutamyl-meso-2,6-diaminopimeloyl-D-alanyl-D-alanine + ADP + phosphate + H(+)</text>
        <dbReference type="Rhea" id="RHEA:28374"/>
        <dbReference type="ChEBI" id="CHEBI:15378"/>
        <dbReference type="ChEBI" id="CHEBI:30616"/>
        <dbReference type="ChEBI" id="CHEBI:43474"/>
        <dbReference type="ChEBI" id="CHEBI:57822"/>
        <dbReference type="ChEBI" id="CHEBI:61386"/>
        <dbReference type="ChEBI" id="CHEBI:83905"/>
        <dbReference type="ChEBI" id="CHEBI:456216"/>
        <dbReference type="EC" id="6.3.2.10"/>
    </reaction>
</comment>
<dbReference type="Pfam" id="PF02875">
    <property type="entry name" value="Mur_ligase_C"/>
    <property type="match status" value="1"/>
</dbReference>
<dbReference type="GO" id="GO:0008360">
    <property type="term" value="P:regulation of cell shape"/>
    <property type="evidence" value="ECO:0007669"/>
    <property type="project" value="UniProtKB-KW"/>
</dbReference>